<evidence type="ECO:0000256" key="2">
    <source>
        <dbReference type="ARBA" id="ARBA00022630"/>
    </source>
</evidence>
<keyword evidence="4" id="KW-0560">Oxidoreductase</keyword>
<evidence type="ECO:0000259" key="5">
    <source>
        <dbReference type="Pfam" id="PF00724"/>
    </source>
</evidence>
<dbReference type="OrthoDB" id="1663137at2759"/>
<sequence>MSSQRYNSGPADPAPLGSPLHFSVSGKTAQNRLMKAAMAENLSTWDPKIFEARGVPTAELINVYRRWGEIPNNFGLTVTGNIVTEYDHLEAVGNPIITPENDFHGARFEAFQELAAVAKAQGSLLVGQVCHPGRQVVSKIQEHPISASDIQLGGQSISPDLTNLIKDTRAVLTRFRYTDNALGLNCAKPRAATEADIARITTGFVHAAEYLDKAGFDGIQLHAAHGFLLAQFLSQSTNHRNDTYGGSLANRARLILEIATEIRQRTAPDFILGIKINSVEFQDHGFSPEEARELCALLESAGFDFVELSGGTYEQLAFEHKKDSTRAREAFFIEFAEVVVASRKTIRAYITGGLRSAAAMVAALDVVDGVGIAKPAAQEPGIGRDMIQGKVTGALKPVDSLESSFPVHSVAVGTHIRQLGKGQVPFDTTNEVVVQGFLKDMQQWFQALQADTNLELCGYPDLTATA</sequence>
<evidence type="ECO:0000313" key="7">
    <source>
        <dbReference type="Proteomes" id="UP000050424"/>
    </source>
</evidence>
<dbReference type="InterPro" id="IPR051799">
    <property type="entry name" value="NADH_flavin_oxidoreductase"/>
</dbReference>
<dbReference type="PANTHER" id="PTHR43656:SF5">
    <property type="entry name" value="NADH:FLAVIN OXIDOREDUCTASE_NADH OXIDASE N-TERMINAL DOMAIN-CONTAINING PROTEIN"/>
    <property type="match status" value="1"/>
</dbReference>
<dbReference type="Pfam" id="PF00724">
    <property type="entry name" value="Oxidored_FMN"/>
    <property type="match status" value="1"/>
</dbReference>
<dbReference type="InterPro" id="IPR013785">
    <property type="entry name" value="Aldolase_TIM"/>
</dbReference>
<dbReference type="PANTHER" id="PTHR43656">
    <property type="entry name" value="BINDING OXIDOREDUCTASE, PUTATIVE (AFU_ORTHOLOGUE AFUA_2G08260)-RELATED"/>
    <property type="match status" value="1"/>
</dbReference>
<dbReference type="AlphaFoldDB" id="A0A0P7BEU0"/>
<dbReference type="GO" id="GO:0010181">
    <property type="term" value="F:FMN binding"/>
    <property type="evidence" value="ECO:0007669"/>
    <property type="project" value="InterPro"/>
</dbReference>
<evidence type="ECO:0000256" key="1">
    <source>
        <dbReference type="ARBA" id="ARBA00005979"/>
    </source>
</evidence>
<dbReference type="SUPFAM" id="SSF51395">
    <property type="entry name" value="FMN-linked oxidoreductases"/>
    <property type="match status" value="1"/>
</dbReference>
<keyword evidence="2" id="KW-0285">Flavoprotein</keyword>
<keyword evidence="3" id="KW-0288">FMN</keyword>
<dbReference type="GO" id="GO:0016491">
    <property type="term" value="F:oxidoreductase activity"/>
    <property type="evidence" value="ECO:0007669"/>
    <property type="project" value="UniProtKB-KW"/>
</dbReference>
<reference evidence="6 7" key="1">
    <citation type="submission" date="2015-09" db="EMBL/GenBank/DDBJ databases">
        <title>Draft genome of a European isolate of the apple canker pathogen Neonectria ditissima.</title>
        <authorList>
            <person name="Gomez-Cortecero A."/>
            <person name="Harrison R.J."/>
            <person name="Armitage A.D."/>
        </authorList>
    </citation>
    <scope>NUCLEOTIDE SEQUENCE [LARGE SCALE GENOMIC DNA]</scope>
    <source>
        <strain evidence="6 7">R09/05</strain>
    </source>
</reference>
<dbReference type="EMBL" id="LKCW01000116">
    <property type="protein sequence ID" value="KPM39111.1"/>
    <property type="molecule type" value="Genomic_DNA"/>
</dbReference>
<dbReference type="Proteomes" id="UP000050424">
    <property type="component" value="Unassembled WGS sequence"/>
</dbReference>
<keyword evidence="7" id="KW-1185">Reference proteome</keyword>
<dbReference type="STRING" id="78410.A0A0P7BEU0"/>
<feature type="domain" description="NADH:flavin oxidoreductase/NADH oxidase N-terminal" evidence="5">
    <location>
        <begin position="105"/>
        <end position="315"/>
    </location>
</feature>
<gene>
    <name evidence="6" type="ORF">AK830_g7462</name>
</gene>
<name>A0A0P7BEU0_9HYPO</name>
<evidence type="ECO:0000313" key="6">
    <source>
        <dbReference type="EMBL" id="KPM39111.1"/>
    </source>
</evidence>
<dbReference type="Gene3D" id="3.20.20.70">
    <property type="entry name" value="Aldolase class I"/>
    <property type="match status" value="1"/>
</dbReference>
<dbReference type="InterPro" id="IPR001155">
    <property type="entry name" value="OxRdtase_FMN_N"/>
</dbReference>
<proteinExistence type="inferred from homology"/>
<protein>
    <recommendedName>
        <fullName evidence="5">NADH:flavin oxidoreductase/NADH oxidase N-terminal domain-containing protein</fullName>
    </recommendedName>
</protein>
<evidence type="ECO:0000256" key="4">
    <source>
        <dbReference type="ARBA" id="ARBA00023002"/>
    </source>
</evidence>
<accession>A0A0P7BEU0</accession>
<dbReference type="CDD" id="cd04733">
    <property type="entry name" value="OYE_like_2_FMN"/>
    <property type="match status" value="1"/>
</dbReference>
<evidence type="ECO:0000256" key="3">
    <source>
        <dbReference type="ARBA" id="ARBA00022643"/>
    </source>
</evidence>
<organism evidence="6 7">
    <name type="scientific">Neonectria ditissima</name>
    <dbReference type="NCBI Taxonomy" id="78410"/>
    <lineage>
        <taxon>Eukaryota</taxon>
        <taxon>Fungi</taxon>
        <taxon>Dikarya</taxon>
        <taxon>Ascomycota</taxon>
        <taxon>Pezizomycotina</taxon>
        <taxon>Sordariomycetes</taxon>
        <taxon>Hypocreomycetidae</taxon>
        <taxon>Hypocreales</taxon>
        <taxon>Nectriaceae</taxon>
        <taxon>Neonectria</taxon>
    </lineage>
</organism>
<comment type="caution">
    <text evidence="6">The sequence shown here is derived from an EMBL/GenBank/DDBJ whole genome shotgun (WGS) entry which is preliminary data.</text>
</comment>
<comment type="similarity">
    <text evidence="1">Belongs to the NADH:flavin oxidoreductase/NADH oxidase family.</text>
</comment>